<protein>
    <submittedName>
        <fullName evidence="1">Thioredoxin family protein</fullName>
    </submittedName>
</protein>
<dbReference type="Proteomes" id="UP001501844">
    <property type="component" value="Unassembled WGS sequence"/>
</dbReference>
<sequence length="201" mass="23174">MYSIQVMPLINPLSYGHYKSLVETLVLENKTTGREQTPERIAFTRLNLQRMKRVEKQFAFLPELEALLKEQKPHWRWLLLTEAWCGDGAQTIPAIAAIAQAIPSIELLLVQRDENEALMDTCLTNGSKSIPMLICEDHKTGERLFTWGPRPTSIQERLIAFKAVNPGVRHEDLMQQLHAWYAKDRSISLQQDLLRLVKEEL</sequence>
<proteinExistence type="predicted"/>
<evidence type="ECO:0000313" key="1">
    <source>
        <dbReference type="EMBL" id="GAA4300881.1"/>
    </source>
</evidence>
<reference evidence="2" key="1">
    <citation type="journal article" date="2019" name="Int. J. Syst. Evol. Microbiol.">
        <title>The Global Catalogue of Microorganisms (GCM) 10K type strain sequencing project: providing services to taxonomists for standard genome sequencing and annotation.</title>
        <authorList>
            <consortium name="The Broad Institute Genomics Platform"/>
            <consortium name="The Broad Institute Genome Sequencing Center for Infectious Disease"/>
            <person name="Wu L."/>
            <person name="Ma J."/>
        </authorList>
    </citation>
    <scope>NUCLEOTIDE SEQUENCE [LARGE SCALE GENOMIC DNA]</scope>
    <source>
        <strain evidence="2">JCM 17917</strain>
    </source>
</reference>
<dbReference type="EMBL" id="BAABGX010000001">
    <property type="protein sequence ID" value="GAA4300881.1"/>
    <property type="molecule type" value="Genomic_DNA"/>
</dbReference>
<dbReference type="RefSeq" id="WP_345163426.1">
    <property type="nucleotide sequence ID" value="NZ_BAABGX010000001.1"/>
</dbReference>
<organism evidence="1 2">
    <name type="scientific">Nibribacter koreensis</name>
    <dbReference type="NCBI Taxonomy" id="1084519"/>
    <lineage>
        <taxon>Bacteria</taxon>
        <taxon>Pseudomonadati</taxon>
        <taxon>Bacteroidota</taxon>
        <taxon>Cytophagia</taxon>
        <taxon>Cytophagales</taxon>
        <taxon>Hymenobacteraceae</taxon>
        <taxon>Nibribacter</taxon>
    </lineage>
</organism>
<accession>A0ABP8FDS0</accession>
<dbReference type="Pfam" id="PF14595">
    <property type="entry name" value="Thioredoxin_9"/>
    <property type="match status" value="1"/>
</dbReference>
<dbReference type="Gene3D" id="3.40.30.10">
    <property type="entry name" value="Glutaredoxin"/>
    <property type="match status" value="1"/>
</dbReference>
<gene>
    <name evidence="1" type="ORF">GCM10023183_11470</name>
</gene>
<keyword evidence="2" id="KW-1185">Reference proteome</keyword>
<dbReference type="InterPro" id="IPR036249">
    <property type="entry name" value="Thioredoxin-like_sf"/>
</dbReference>
<comment type="caution">
    <text evidence="1">The sequence shown here is derived from an EMBL/GenBank/DDBJ whole genome shotgun (WGS) entry which is preliminary data.</text>
</comment>
<dbReference type="SUPFAM" id="SSF52833">
    <property type="entry name" value="Thioredoxin-like"/>
    <property type="match status" value="1"/>
</dbReference>
<evidence type="ECO:0000313" key="2">
    <source>
        <dbReference type="Proteomes" id="UP001501844"/>
    </source>
</evidence>
<name>A0ABP8FDS0_9BACT</name>